<feature type="domain" description="Aldehyde oxidase/xanthine dehydrogenase second molybdopterin binding" evidence="2">
    <location>
        <begin position="66"/>
        <end position="187"/>
    </location>
</feature>
<dbReference type="Gene3D" id="3.90.1170.50">
    <property type="entry name" value="Aldehyde oxidase/xanthine dehydrogenase, a/b hammerhead"/>
    <property type="match status" value="1"/>
</dbReference>
<dbReference type="InterPro" id="IPR008274">
    <property type="entry name" value="AldOxase/xan_DH_MoCoBD1"/>
</dbReference>
<dbReference type="EMBL" id="JACHIP010000002">
    <property type="protein sequence ID" value="MBB5057394.1"/>
    <property type="molecule type" value="Genomic_DNA"/>
</dbReference>
<evidence type="ECO:0000313" key="3">
    <source>
        <dbReference type="EMBL" id="MBB5057394.1"/>
    </source>
</evidence>
<evidence type="ECO:0000313" key="4">
    <source>
        <dbReference type="Proteomes" id="UP000540989"/>
    </source>
</evidence>
<dbReference type="PANTHER" id="PTHR47495">
    <property type="entry name" value="ALDEHYDE DEHYDROGENASE"/>
    <property type="match status" value="1"/>
</dbReference>
<feature type="domain" description="Aldehyde oxidase/xanthine dehydrogenase first molybdopterin binding" evidence="1">
    <location>
        <begin position="333"/>
        <end position="559"/>
    </location>
</feature>
<feature type="domain" description="Aldehyde oxidase/xanthine dehydrogenase second molybdopterin binding" evidence="2">
    <location>
        <begin position="603"/>
        <end position="680"/>
    </location>
</feature>
<dbReference type="SUPFAM" id="SSF56003">
    <property type="entry name" value="Molybdenum cofactor-binding domain"/>
    <property type="match status" value="2"/>
</dbReference>
<evidence type="ECO:0000259" key="1">
    <source>
        <dbReference type="Pfam" id="PF02738"/>
    </source>
</evidence>
<dbReference type="InterPro" id="IPR037165">
    <property type="entry name" value="AldOxase/xan_DH_Mopterin-bd_sf"/>
</dbReference>
<keyword evidence="4" id="KW-1185">Reference proteome</keyword>
<protein>
    <submittedName>
        <fullName evidence="3">Isoquinoline 1-oxidoreductase beta subunit</fullName>
        <ecNumber evidence="3">1.3.99.16</ecNumber>
    </submittedName>
</protein>
<dbReference type="GO" id="GO:0047121">
    <property type="term" value="F:isoquinoline 1-oxidoreductase activity"/>
    <property type="evidence" value="ECO:0007669"/>
    <property type="project" value="UniProtKB-EC"/>
</dbReference>
<comment type="caution">
    <text evidence="3">The sequence shown here is derived from an EMBL/GenBank/DDBJ whole genome shotgun (WGS) entry which is preliminary data.</text>
</comment>
<gene>
    <name evidence="3" type="ORF">HDF16_002079</name>
</gene>
<dbReference type="AlphaFoldDB" id="A0A7W8E3M6"/>
<dbReference type="RefSeq" id="WP_184216087.1">
    <property type="nucleotide sequence ID" value="NZ_JACHIP010000002.1"/>
</dbReference>
<accession>A0A7W8E3M6</accession>
<dbReference type="InterPro" id="IPR046867">
    <property type="entry name" value="AldOxase/xan_DH_MoCoBD2"/>
</dbReference>
<dbReference type="Proteomes" id="UP000540989">
    <property type="component" value="Unassembled WGS sequence"/>
</dbReference>
<keyword evidence="3" id="KW-0560">Oxidoreductase</keyword>
<dbReference type="PANTHER" id="PTHR47495:SF2">
    <property type="entry name" value="ALDEHYDE DEHYDROGENASE"/>
    <property type="match status" value="1"/>
</dbReference>
<organism evidence="3 4">
    <name type="scientific">Granulicella aggregans</name>
    <dbReference type="NCBI Taxonomy" id="474949"/>
    <lineage>
        <taxon>Bacteria</taxon>
        <taxon>Pseudomonadati</taxon>
        <taxon>Acidobacteriota</taxon>
        <taxon>Terriglobia</taxon>
        <taxon>Terriglobales</taxon>
        <taxon>Acidobacteriaceae</taxon>
        <taxon>Granulicella</taxon>
    </lineage>
</organism>
<dbReference type="PIRSF" id="PIRSF036389">
    <property type="entry name" value="IOR_B"/>
    <property type="match status" value="1"/>
</dbReference>
<sequence length="734" mass="76677">MAIGLMEAAPNAEQMQEGLSLPSGIKPSRRQFLVSATGGFMLQFCLPGLSRFASAAGVPAPTAINSYIQIGTDSRITVLFGGCELGQGAMSGLAQIAAEELMVEWTQVKSALAPLGPITYITGGSSAIRNNYLPLRQAGAAVRMMLIRAASNHWGVSVNQCYANNGTVIDAPTKRVLTYGALALAASKLAPPAKPTLIPDAALRLIGKPLVRLDMADKTNGRAIYGIDVRLPGMVYAAVRHAPMLGGTLASTPTNRNGVTFVNLGTAVAAVAGDTHSAFSALGEGDDDGGGSGGGGFKWTTPPNAAQIASTVFATQAATIMKQGPVLESEVVGSALAAKSTSTTTIDATYSVPYLAHACLEVLNCTVNLTPTFCEIWAPTQVAGWAQAAAAAITGLPLAAVKVNVTYLGGGLGRKLETDCIVQAVQIAKAIKKPVKLTWPRQEDFQRDKYRPMAVSYLRGSLDSSHNIVAWWNRVVTPSISAQKGFITAGAEDGGAVEGAVTLPYAMVNRLVEFGPHPSPVPIGWWRSVGVSYNAFFVESFIDELAHATSQDPYQYRRRLLVNNPRFLAVLDAAAELGGWNTTLANGHARGIAIAETFGTVVAQVVEISGASATGLRVVSVACAVDLGRAINPDSIEAQMQGGIVHGMGAALWGHITFANAAASVQNFNTYRLVKMSDMPTIKVKILPSTNPPSGAGEPGVPPFAPALANAYFRATGIRARSLPLFPAASHMGD</sequence>
<dbReference type="EC" id="1.3.99.16" evidence="3"/>
<reference evidence="3 4" key="1">
    <citation type="submission" date="2020-08" db="EMBL/GenBank/DDBJ databases">
        <title>Genomic Encyclopedia of Type Strains, Phase IV (KMG-V): Genome sequencing to study the core and pangenomes of soil and plant-associated prokaryotes.</title>
        <authorList>
            <person name="Whitman W."/>
        </authorList>
    </citation>
    <scope>NUCLEOTIDE SEQUENCE [LARGE SCALE GENOMIC DNA]</scope>
    <source>
        <strain evidence="3 4">M8UP14</strain>
    </source>
</reference>
<dbReference type="InterPro" id="IPR052516">
    <property type="entry name" value="N-heterocyclic_Hydroxylase"/>
</dbReference>
<dbReference type="Gene3D" id="3.30.365.10">
    <property type="entry name" value="Aldehyde oxidase/xanthine dehydrogenase, molybdopterin binding domain"/>
    <property type="match status" value="4"/>
</dbReference>
<name>A0A7W8E3M6_9BACT</name>
<dbReference type="Pfam" id="PF20256">
    <property type="entry name" value="MoCoBD_2"/>
    <property type="match status" value="2"/>
</dbReference>
<dbReference type="InterPro" id="IPR012368">
    <property type="entry name" value="OxRdtase_Mopterin-bd_su_IorB"/>
</dbReference>
<dbReference type="Pfam" id="PF02738">
    <property type="entry name" value="MoCoBD_1"/>
    <property type="match status" value="1"/>
</dbReference>
<proteinExistence type="predicted"/>
<evidence type="ECO:0000259" key="2">
    <source>
        <dbReference type="Pfam" id="PF20256"/>
    </source>
</evidence>